<protein>
    <submittedName>
        <fullName evidence="14">dTDP-glucose 4,6-dehydratase</fullName>
        <ecNumber evidence="14">4.2.1.46</ecNumber>
    </submittedName>
</protein>
<evidence type="ECO:0000256" key="5">
    <source>
        <dbReference type="ARBA" id="ARBA00022968"/>
    </source>
</evidence>
<evidence type="ECO:0000256" key="7">
    <source>
        <dbReference type="ARBA" id="ARBA00023027"/>
    </source>
</evidence>
<dbReference type="Gene3D" id="3.90.25.10">
    <property type="entry name" value="UDP-galactose 4-epimerase, domain 1"/>
    <property type="match status" value="1"/>
</dbReference>
<organism evidence="14 15">
    <name type="scientific">Nocardia otitidiscaviarum</name>
    <dbReference type="NCBI Taxonomy" id="1823"/>
    <lineage>
        <taxon>Bacteria</taxon>
        <taxon>Bacillati</taxon>
        <taxon>Actinomycetota</taxon>
        <taxon>Actinomycetes</taxon>
        <taxon>Mycobacteriales</taxon>
        <taxon>Nocardiaceae</taxon>
        <taxon>Nocardia</taxon>
    </lineage>
</organism>
<keyword evidence="7" id="KW-0520">NAD</keyword>
<accession>A0A379JK37</accession>
<evidence type="ECO:0000256" key="10">
    <source>
        <dbReference type="ARBA" id="ARBA00023180"/>
    </source>
</evidence>
<dbReference type="RefSeq" id="WP_039814572.1">
    <property type="nucleotide sequence ID" value="NZ_UGRY01000005.1"/>
</dbReference>
<feature type="domain" description="NAD-dependent epimerase/dehydratase" evidence="13">
    <location>
        <begin position="6"/>
        <end position="242"/>
    </location>
</feature>
<gene>
    <name evidence="14" type="primary">strE_1</name>
    <name evidence="14" type="ORF">NCTC1934_06195</name>
</gene>
<dbReference type="GO" id="GO:0042732">
    <property type="term" value="P:D-xylose metabolic process"/>
    <property type="evidence" value="ECO:0007669"/>
    <property type="project" value="InterPro"/>
</dbReference>
<evidence type="ECO:0000256" key="6">
    <source>
        <dbReference type="ARBA" id="ARBA00022989"/>
    </source>
</evidence>
<evidence type="ECO:0000256" key="9">
    <source>
        <dbReference type="ARBA" id="ARBA00023136"/>
    </source>
</evidence>
<evidence type="ECO:0000256" key="12">
    <source>
        <dbReference type="ARBA" id="ARBA00037859"/>
    </source>
</evidence>
<dbReference type="SUPFAM" id="SSF51735">
    <property type="entry name" value="NAD(P)-binding Rossmann-fold domains"/>
    <property type="match status" value="1"/>
</dbReference>
<evidence type="ECO:0000256" key="1">
    <source>
        <dbReference type="ARBA" id="ARBA00001911"/>
    </source>
</evidence>
<dbReference type="GO" id="GO:0048040">
    <property type="term" value="F:UDP-glucuronate decarboxylase activity"/>
    <property type="evidence" value="ECO:0007669"/>
    <property type="project" value="TreeGrafter"/>
</dbReference>
<sequence length="320" mass="34252">MTRKHIVVTGGAGFIGHHVCREALADGHTVTAIDNLSTGNYANIKPLREDPSFTFRRADITQPVAVADLVGVTHIVHLACPASPKANTKMPLDTILASSVGTLTMLDLAARSDARIVCASSSEIYGDPLEHPQAETYRGNCDPIGPFSAYTEGKRVLEAACAAHHRQGTNVAIVRPFNVYGPGMWPDDGRVVASFCAAALSHRTLHITGGGKQTRSLIYIDDFVDALFCTLEHDTFGPINLGNGDEVTIAELAELIIELAGSGNLEVTPARAAEVAVRRPDTRRAHEILGWQASTSLRDGIGLTLEWMRDILAVTGQAAR</sequence>
<dbReference type="GO" id="GO:0070403">
    <property type="term" value="F:NAD+ binding"/>
    <property type="evidence" value="ECO:0007669"/>
    <property type="project" value="InterPro"/>
</dbReference>
<keyword evidence="9" id="KW-0472">Membrane</keyword>
<keyword evidence="15" id="KW-1185">Reference proteome</keyword>
<dbReference type="InterPro" id="IPR001509">
    <property type="entry name" value="Epimerase_deHydtase"/>
</dbReference>
<comment type="subcellular location">
    <subcellularLocation>
        <location evidence="2">Golgi apparatus membrane</location>
        <topology evidence="2">Single-pass type II membrane protein</topology>
    </subcellularLocation>
    <subcellularLocation>
        <location evidence="12">Golgi apparatus</location>
        <location evidence="12">Golgi stack membrane</location>
    </subcellularLocation>
</comment>
<evidence type="ECO:0000259" key="13">
    <source>
        <dbReference type="Pfam" id="PF01370"/>
    </source>
</evidence>
<dbReference type="GO" id="GO:0008460">
    <property type="term" value="F:dTDP-glucose 4,6-dehydratase activity"/>
    <property type="evidence" value="ECO:0007669"/>
    <property type="project" value="UniProtKB-EC"/>
</dbReference>
<dbReference type="PANTHER" id="PTHR43078">
    <property type="entry name" value="UDP-GLUCURONIC ACID DECARBOXYLASE-RELATED"/>
    <property type="match status" value="1"/>
</dbReference>
<dbReference type="InterPro" id="IPR036291">
    <property type="entry name" value="NAD(P)-bd_dom_sf"/>
</dbReference>
<name>A0A379JK37_9NOCA</name>
<evidence type="ECO:0000313" key="14">
    <source>
        <dbReference type="EMBL" id="SUD48858.1"/>
    </source>
</evidence>
<evidence type="ECO:0000256" key="4">
    <source>
        <dbReference type="ARBA" id="ARBA00022793"/>
    </source>
</evidence>
<reference evidence="14 15" key="1">
    <citation type="submission" date="2018-06" db="EMBL/GenBank/DDBJ databases">
        <authorList>
            <consortium name="Pathogen Informatics"/>
            <person name="Doyle S."/>
        </authorList>
    </citation>
    <scope>NUCLEOTIDE SEQUENCE [LARGE SCALE GENOMIC DNA]</scope>
    <source>
        <strain evidence="14 15">NCTC1934</strain>
    </source>
</reference>
<dbReference type="Pfam" id="PF01370">
    <property type="entry name" value="Epimerase"/>
    <property type="match status" value="1"/>
</dbReference>
<dbReference type="OrthoDB" id="9801785at2"/>
<dbReference type="GO" id="GO:0005737">
    <property type="term" value="C:cytoplasm"/>
    <property type="evidence" value="ECO:0007669"/>
    <property type="project" value="TreeGrafter"/>
</dbReference>
<evidence type="ECO:0000256" key="8">
    <source>
        <dbReference type="ARBA" id="ARBA00023034"/>
    </source>
</evidence>
<comment type="cofactor">
    <cofactor evidence="1">
        <name>NAD(+)</name>
        <dbReference type="ChEBI" id="CHEBI:57540"/>
    </cofactor>
</comment>
<evidence type="ECO:0000256" key="3">
    <source>
        <dbReference type="ARBA" id="ARBA00022692"/>
    </source>
</evidence>
<keyword evidence="10" id="KW-0325">Glycoprotein</keyword>
<dbReference type="EC" id="4.2.1.46" evidence="14"/>
<dbReference type="EMBL" id="UGRY01000005">
    <property type="protein sequence ID" value="SUD48858.1"/>
    <property type="molecule type" value="Genomic_DNA"/>
</dbReference>
<keyword evidence="11 14" id="KW-0456">Lyase</keyword>
<dbReference type="Gene3D" id="3.40.50.720">
    <property type="entry name" value="NAD(P)-binding Rossmann-like Domain"/>
    <property type="match status" value="1"/>
</dbReference>
<dbReference type="PANTHER" id="PTHR43078:SF6">
    <property type="entry name" value="UDP-GLUCURONIC ACID DECARBOXYLASE 1"/>
    <property type="match status" value="1"/>
</dbReference>
<dbReference type="FunFam" id="3.40.50.720:FF:000065">
    <property type="entry name" value="UDP-glucuronic acid decarboxylase 1"/>
    <property type="match status" value="1"/>
</dbReference>
<evidence type="ECO:0000256" key="2">
    <source>
        <dbReference type="ARBA" id="ARBA00004323"/>
    </source>
</evidence>
<keyword evidence="6" id="KW-1133">Transmembrane helix</keyword>
<keyword evidence="3" id="KW-0812">Transmembrane</keyword>
<dbReference type="AlphaFoldDB" id="A0A379JK37"/>
<dbReference type="Proteomes" id="UP000255467">
    <property type="component" value="Unassembled WGS sequence"/>
</dbReference>
<keyword evidence="8" id="KW-0333">Golgi apparatus</keyword>
<evidence type="ECO:0000256" key="11">
    <source>
        <dbReference type="ARBA" id="ARBA00023239"/>
    </source>
</evidence>
<evidence type="ECO:0000313" key="15">
    <source>
        <dbReference type="Proteomes" id="UP000255467"/>
    </source>
</evidence>
<keyword evidence="5" id="KW-0735">Signal-anchor</keyword>
<dbReference type="InterPro" id="IPR044516">
    <property type="entry name" value="UXS-like"/>
</dbReference>
<proteinExistence type="predicted"/>
<keyword evidence="4" id="KW-0210">Decarboxylase</keyword>